<dbReference type="AlphaFoldDB" id="Q6K9C4"/>
<reference evidence="3" key="1">
    <citation type="journal article" date="2005" name="Nature">
        <title>The map-based sequence of the rice genome.</title>
        <authorList>
            <consortium name="International rice genome sequencing project (IRGSP)"/>
            <person name="Matsumoto T."/>
            <person name="Wu J."/>
            <person name="Kanamori H."/>
            <person name="Katayose Y."/>
            <person name="Fujisawa M."/>
            <person name="Namiki N."/>
            <person name="Mizuno H."/>
            <person name="Yamamoto K."/>
            <person name="Antonio B.A."/>
            <person name="Baba T."/>
            <person name="Sakata K."/>
            <person name="Nagamura Y."/>
            <person name="Aoki H."/>
            <person name="Arikawa K."/>
            <person name="Arita K."/>
            <person name="Bito T."/>
            <person name="Chiden Y."/>
            <person name="Fujitsuka N."/>
            <person name="Fukunaka R."/>
            <person name="Hamada M."/>
            <person name="Harada C."/>
            <person name="Hayashi A."/>
            <person name="Hijishita S."/>
            <person name="Honda M."/>
            <person name="Hosokawa S."/>
            <person name="Ichikawa Y."/>
            <person name="Idonuma A."/>
            <person name="Iijima M."/>
            <person name="Ikeda M."/>
            <person name="Ikeno M."/>
            <person name="Ito K."/>
            <person name="Ito S."/>
            <person name="Ito T."/>
            <person name="Ito Y."/>
            <person name="Ito Y."/>
            <person name="Iwabuchi A."/>
            <person name="Kamiya K."/>
            <person name="Karasawa W."/>
            <person name="Kurita K."/>
            <person name="Katagiri S."/>
            <person name="Kikuta A."/>
            <person name="Kobayashi H."/>
            <person name="Kobayashi N."/>
            <person name="Machita K."/>
            <person name="Maehara T."/>
            <person name="Masukawa M."/>
            <person name="Mizubayashi T."/>
            <person name="Mukai Y."/>
            <person name="Nagasaki H."/>
            <person name="Nagata Y."/>
            <person name="Naito S."/>
            <person name="Nakashima M."/>
            <person name="Nakama Y."/>
            <person name="Nakamichi Y."/>
            <person name="Nakamura M."/>
            <person name="Meguro A."/>
            <person name="Negishi M."/>
            <person name="Ohta I."/>
            <person name="Ohta T."/>
            <person name="Okamoto M."/>
            <person name="Ono N."/>
            <person name="Saji S."/>
            <person name="Sakaguchi M."/>
            <person name="Sakai K."/>
            <person name="Shibata M."/>
            <person name="Shimokawa T."/>
            <person name="Song J."/>
            <person name="Takazaki Y."/>
            <person name="Terasawa K."/>
            <person name="Tsugane M."/>
            <person name="Tsuji K."/>
            <person name="Ueda S."/>
            <person name="Waki K."/>
            <person name="Yamagata H."/>
            <person name="Yamamoto M."/>
            <person name="Yamamoto S."/>
            <person name="Yamane H."/>
            <person name="Yoshiki S."/>
            <person name="Yoshihara R."/>
            <person name="Yukawa K."/>
            <person name="Zhong H."/>
            <person name="Yano M."/>
            <person name="Yuan Q."/>
            <person name="Ouyang S."/>
            <person name="Liu J."/>
            <person name="Jones K.M."/>
            <person name="Gansberger K."/>
            <person name="Moffat K."/>
            <person name="Hill J."/>
            <person name="Bera J."/>
            <person name="Fadrosh D."/>
            <person name="Jin S."/>
            <person name="Johri S."/>
            <person name="Kim M."/>
            <person name="Overton L."/>
            <person name="Reardon M."/>
            <person name="Tsitrin T."/>
            <person name="Vuong H."/>
            <person name="Weaver B."/>
            <person name="Ciecko A."/>
            <person name="Tallon L."/>
            <person name="Jackson J."/>
            <person name="Pai G."/>
            <person name="Aken S.V."/>
            <person name="Utterback T."/>
            <person name="Reidmuller S."/>
            <person name="Feldblyum T."/>
            <person name="Hsiao J."/>
            <person name="Zismann V."/>
            <person name="Iobst S."/>
            <person name="de Vazeille A.R."/>
            <person name="Buell C.R."/>
            <person name="Ying K."/>
            <person name="Li Y."/>
            <person name="Lu T."/>
            <person name="Huang Y."/>
            <person name="Zhao Q."/>
            <person name="Feng Q."/>
            <person name="Zhang L."/>
            <person name="Zhu J."/>
            <person name="Weng Q."/>
            <person name="Mu J."/>
            <person name="Lu Y."/>
            <person name="Fan D."/>
            <person name="Liu Y."/>
            <person name="Guan J."/>
            <person name="Zhang Y."/>
            <person name="Yu S."/>
            <person name="Liu X."/>
            <person name="Zhang Y."/>
            <person name="Hong G."/>
            <person name="Han B."/>
            <person name="Choisne N."/>
            <person name="Demange N."/>
            <person name="Orjeda G."/>
            <person name="Samain S."/>
            <person name="Cattolico L."/>
            <person name="Pelletier E."/>
            <person name="Couloux A."/>
            <person name="Segurens B."/>
            <person name="Wincker P."/>
            <person name="D'Hont A."/>
            <person name="Scarpelli C."/>
            <person name="Weissenbach J."/>
            <person name="Salanoubat M."/>
            <person name="Quetier F."/>
            <person name="Yu Y."/>
            <person name="Kim H.R."/>
            <person name="Rambo T."/>
            <person name="Currie J."/>
            <person name="Collura K."/>
            <person name="Luo M."/>
            <person name="Yang T."/>
            <person name="Ammiraju J.S.S."/>
            <person name="Engler F."/>
            <person name="Soderlund C."/>
            <person name="Wing R.A."/>
            <person name="Palmer L.E."/>
            <person name="de la Bastide M."/>
            <person name="Spiegel L."/>
            <person name="Nascimento L."/>
            <person name="Zutavern T."/>
            <person name="O'Shaughnessy A."/>
            <person name="Dike S."/>
            <person name="Dedhia N."/>
            <person name="Preston R."/>
            <person name="Balija V."/>
            <person name="McCombie W.R."/>
            <person name="Chow T."/>
            <person name="Chen H."/>
            <person name="Chung M."/>
            <person name="Chen C."/>
            <person name="Shaw J."/>
            <person name="Wu H."/>
            <person name="Hsiao K."/>
            <person name="Chao Y."/>
            <person name="Chu M."/>
            <person name="Cheng C."/>
            <person name="Hour A."/>
            <person name="Lee P."/>
            <person name="Lin S."/>
            <person name="Lin Y."/>
            <person name="Liou J."/>
            <person name="Liu S."/>
            <person name="Hsing Y."/>
            <person name="Raghuvanshi S."/>
            <person name="Mohanty A."/>
            <person name="Bharti A.K."/>
            <person name="Gaur A."/>
            <person name="Gupta V."/>
            <person name="Kumar D."/>
            <person name="Ravi V."/>
            <person name="Vij S."/>
            <person name="Kapur A."/>
            <person name="Khurana P."/>
            <person name="Khurana P."/>
            <person name="Khurana J.P."/>
            <person name="Tyagi A.K."/>
            <person name="Gaikwad K."/>
            <person name="Singh A."/>
            <person name="Dalal V."/>
            <person name="Srivastava S."/>
            <person name="Dixit A."/>
            <person name="Pal A.K."/>
            <person name="Ghazi I.A."/>
            <person name="Yadav M."/>
            <person name="Pandit A."/>
            <person name="Bhargava A."/>
            <person name="Sureshbabu K."/>
            <person name="Batra K."/>
            <person name="Sharma T.R."/>
            <person name="Mohapatra T."/>
            <person name="Singh N.K."/>
            <person name="Messing J."/>
            <person name="Nelson A.B."/>
            <person name="Fuks G."/>
            <person name="Kavchok S."/>
            <person name="Keizer G."/>
            <person name="Linton E."/>
            <person name="Llaca V."/>
            <person name="Song R."/>
            <person name="Tanyolac B."/>
            <person name="Young S."/>
            <person name="Ho-Il K."/>
            <person name="Hahn J.H."/>
            <person name="Sangsakoo G."/>
            <person name="Vanavichit A."/>
            <person name="de Mattos Luiz.A.T."/>
            <person name="Zimmer P.D."/>
            <person name="Malone G."/>
            <person name="Dellagostin O."/>
            <person name="de Oliveira A.C."/>
            <person name="Bevan M."/>
            <person name="Bancroft I."/>
            <person name="Minx P."/>
            <person name="Cordum H."/>
            <person name="Wilson R."/>
            <person name="Cheng Z."/>
            <person name="Jin W."/>
            <person name="Jiang J."/>
            <person name="Leong S.A."/>
            <person name="Iwama H."/>
            <person name="Gojobori T."/>
            <person name="Itoh T."/>
            <person name="Niimura Y."/>
            <person name="Fujii Y."/>
            <person name="Habara T."/>
            <person name="Sakai H."/>
            <person name="Sato Y."/>
            <person name="Wilson G."/>
            <person name="Kumar K."/>
            <person name="McCouch S."/>
            <person name="Juretic N."/>
            <person name="Hoen D."/>
            <person name="Wright S."/>
            <person name="Bruskiewich R."/>
            <person name="Bureau T."/>
            <person name="Miyao A."/>
            <person name="Hirochika H."/>
            <person name="Nishikawa T."/>
            <person name="Kadowaki K."/>
            <person name="Sugiura M."/>
            <person name="Burr B."/>
            <person name="Sasaki T."/>
        </authorList>
    </citation>
    <scope>NUCLEOTIDE SEQUENCE [LARGE SCALE GENOMIC DNA]</scope>
    <source>
        <strain evidence="3">cv. Nipponbare</strain>
    </source>
</reference>
<evidence type="ECO:0000313" key="2">
    <source>
        <dbReference type="EMBL" id="BAD19226.1"/>
    </source>
</evidence>
<name>Q6K9C4_ORYSJ</name>
<sequence length="57" mass="6296">MRCRCAGAIFPTCRPPCWSHQMPHAPPPSRIFVLSGESDMGGRGGVHHRRWDGVVPT</sequence>
<organism evidence="2 3">
    <name type="scientific">Oryza sativa subsp. japonica</name>
    <name type="common">Rice</name>
    <dbReference type="NCBI Taxonomy" id="39947"/>
    <lineage>
        <taxon>Eukaryota</taxon>
        <taxon>Viridiplantae</taxon>
        <taxon>Streptophyta</taxon>
        <taxon>Embryophyta</taxon>
        <taxon>Tracheophyta</taxon>
        <taxon>Spermatophyta</taxon>
        <taxon>Magnoliopsida</taxon>
        <taxon>Liliopsida</taxon>
        <taxon>Poales</taxon>
        <taxon>Poaceae</taxon>
        <taxon>BOP clade</taxon>
        <taxon>Oryzoideae</taxon>
        <taxon>Oryzeae</taxon>
        <taxon>Oryzinae</taxon>
        <taxon>Oryza</taxon>
        <taxon>Oryza sativa</taxon>
    </lineage>
</organism>
<protein>
    <submittedName>
        <fullName evidence="2">Uncharacterized protein</fullName>
    </submittedName>
</protein>
<gene>
    <name evidence="2" type="primary">OJ1476_F05.19</name>
</gene>
<evidence type="ECO:0000256" key="1">
    <source>
        <dbReference type="SAM" id="MobiDB-lite"/>
    </source>
</evidence>
<reference evidence="3" key="2">
    <citation type="journal article" date="2008" name="Nucleic Acids Res.">
        <title>The rice annotation project database (RAP-DB): 2008 update.</title>
        <authorList>
            <consortium name="The rice annotation project (RAP)"/>
        </authorList>
    </citation>
    <scope>GENOME REANNOTATION</scope>
    <source>
        <strain evidence="3">cv. Nipponbare</strain>
    </source>
</reference>
<evidence type="ECO:0000313" key="3">
    <source>
        <dbReference type="Proteomes" id="UP000000763"/>
    </source>
</evidence>
<dbReference type="Proteomes" id="UP000000763">
    <property type="component" value="Chromosome 2"/>
</dbReference>
<accession>Q6K9C4</accession>
<dbReference type="EMBL" id="AP004063">
    <property type="protein sequence ID" value="BAD19226.1"/>
    <property type="molecule type" value="Genomic_DNA"/>
</dbReference>
<proteinExistence type="predicted"/>
<feature type="region of interest" description="Disordered" evidence="1">
    <location>
        <begin position="35"/>
        <end position="57"/>
    </location>
</feature>